<dbReference type="Proteomes" id="UP000030690">
    <property type="component" value="Unassembled WGS sequence"/>
</dbReference>
<evidence type="ECO:0008006" key="4">
    <source>
        <dbReference type="Google" id="ProtNLM"/>
    </source>
</evidence>
<evidence type="ECO:0000313" key="3">
    <source>
        <dbReference type="Proteomes" id="UP000030690"/>
    </source>
</evidence>
<name>A0A024VC00_PLAFA</name>
<dbReference type="OrthoDB" id="370145at2759"/>
<gene>
    <name evidence="2" type="ORF">PFFVO_00905</name>
</gene>
<reference evidence="2 3" key="2">
    <citation type="submission" date="2013-02" db="EMBL/GenBank/DDBJ databases">
        <title>The Genome Sequence of Plasmodium falciparum Vietnam Oak-Knoll (FVO).</title>
        <authorList>
            <consortium name="The Broad Institute Genome Sequencing Platform"/>
            <consortium name="The Broad Institute Genome Sequencing Center for Infectious Disease"/>
            <person name="Neafsey D."/>
            <person name="Cheeseman I."/>
            <person name="Volkman S."/>
            <person name="Adams J."/>
            <person name="Walker B."/>
            <person name="Young S.K."/>
            <person name="Zeng Q."/>
            <person name="Gargeya S."/>
            <person name="Fitzgerald M."/>
            <person name="Haas B."/>
            <person name="Abouelleil A."/>
            <person name="Alvarado L."/>
            <person name="Arachchi H.M."/>
            <person name="Berlin A.M."/>
            <person name="Chapman S.B."/>
            <person name="Dewar J."/>
            <person name="Goldberg J."/>
            <person name="Griggs A."/>
            <person name="Gujja S."/>
            <person name="Hansen M."/>
            <person name="Howarth C."/>
            <person name="Imamovic A."/>
            <person name="Larimer J."/>
            <person name="McCowan C."/>
            <person name="Murphy C."/>
            <person name="Neiman D."/>
            <person name="Pearson M."/>
            <person name="Priest M."/>
            <person name="Roberts A."/>
            <person name="Saif S."/>
            <person name="Shea T."/>
            <person name="Sisk P."/>
            <person name="Sykes S."/>
            <person name="Wortman J."/>
            <person name="Nusbaum C."/>
            <person name="Birren B."/>
        </authorList>
    </citation>
    <scope>NUCLEOTIDE SEQUENCE [LARGE SCALE GENOMIC DNA]</scope>
    <source>
        <strain evidence="3">Vietnam Oak-Knoll (FVO)</strain>
    </source>
</reference>
<feature type="chain" id="PRO_5001539145" description="Rhoptry-associated protein 3" evidence="1">
    <location>
        <begin position="23"/>
        <end position="400"/>
    </location>
</feature>
<reference evidence="2 3" key="1">
    <citation type="submission" date="2013-02" db="EMBL/GenBank/DDBJ databases">
        <title>The Genome Annotation of Plasmodium falciparum Vietnam Oak-Knoll (FVO).</title>
        <authorList>
            <consortium name="The Broad Institute Genome Sequencing Platform"/>
            <consortium name="The Broad Institute Genome Sequencing Center for Infectious Disease"/>
            <person name="Neafsey D."/>
            <person name="Hoffman S."/>
            <person name="Volkman S."/>
            <person name="Rosenthal P."/>
            <person name="Walker B."/>
            <person name="Young S.K."/>
            <person name="Zeng Q."/>
            <person name="Gargeya S."/>
            <person name="Fitzgerald M."/>
            <person name="Haas B."/>
            <person name="Abouelleil A."/>
            <person name="Allen A.W."/>
            <person name="Alvarado L."/>
            <person name="Arachchi H.M."/>
            <person name="Berlin A.M."/>
            <person name="Chapman S.B."/>
            <person name="Gainer-Dewar J."/>
            <person name="Goldberg J."/>
            <person name="Griggs A."/>
            <person name="Gujja S."/>
            <person name="Hansen M."/>
            <person name="Howarth C."/>
            <person name="Imamovic A."/>
            <person name="Ireland A."/>
            <person name="Larimer J."/>
            <person name="McCowan C."/>
            <person name="Murphy C."/>
            <person name="Pearson M."/>
            <person name="Poon T.W."/>
            <person name="Priest M."/>
            <person name="Roberts A."/>
            <person name="Saif S."/>
            <person name="Shea T."/>
            <person name="Sisk P."/>
            <person name="Sykes S."/>
            <person name="Wortman J."/>
            <person name="Nusbaum C."/>
            <person name="Birren B."/>
        </authorList>
    </citation>
    <scope>NUCLEOTIDE SEQUENCE [LARGE SCALE GENOMIC DNA]</scope>
    <source>
        <strain evidence="3">Vietnam Oak-Knoll (FVO)</strain>
    </source>
</reference>
<evidence type="ECO:0000313" key="2">
    <source>
        <dbReference type="EMBL" id="ETW20004.1"/>
    </source>
</evidence>
<proteinExistence type="predicted"/>
<dbReference type="AlphaFoldDB" id="A0A024VC00"/>
<sequence length="400" mass="47004">MIRKFLISLFLIFLCLNNVVIGNKCKKALIDIDTKDLSLSSILRAHKPDNTTLGSWVYFFFNHFSNVDEAIEYLKGLNINVLDIEDHACFARAFSVYLLHFYAKDLKMMIRNEEHESFFKNKLSEINNIISGDFLSTLKHEYFFDKLPSIIVKEKDASHIVKRTDFLQDILEKADLNNHAIYKNDPTKVFIFNEINFFRTFQLEGKPHIPDDQLSFMRDYALLIYLGTKENYYNSDITEYAQGNYNISKNRTRLGLKKRSKTFSLDDPQKNSNIFAFCEKNGKEEFFGTPDDLISSFFSDMKAKMVKGHKRFLMEFDYAVKNRTYALPKVKGFRFLKQLFQRKNLKNFVGMYINLLSTEIDFLAEDFVEMFDTTMNCYGRQHAARAADHYMDMKLSNIFK</sequence>
<organism evidence="2 3">
    <name type="scientific">Plasmodium falciparum Vietnam Oak-Knoll</name>
    <name type="common">FVO</name>
    <dbReference type="NCBI Taxonomy" id="1036723"/>
    <lineage>
        <taxon>Eukaryota</taxon>
        <taxon>Sar</taxon>
        <taxon>Alveolata</taxon>
        <taxon>Apicomplexa</taxon>
        <taxon>Aconoidasida</taxon>
        <taxon>Haemosporida</taxon>
        <taxon>Plasmodiidae</taxon>
        <taxon>Plasmodium</taxon>
        <taxon>Plasmodium (Laverania)</taxon>
    </lineage>
</organism>
<dbReference type="EMBL" id="KI925025">
    <property type="protein sequence ID" value="ETW20004.1"/>
    <property type="molecule type" value="Genomic_DNA"/>
</dbReference>
<feature type="signal peptide" evidence="1">
    <location>
        <begin position="1"/>
        <end position="22"/>
    </location>
</feature>
<evidence type="ECO:0000256" key="1">
    <source>
        <dbReference type="SAM" id="SignalP"/>
    </source>
</evidence>
<keyword evidence="1" id="KW-0732">Signal</keyword>
<protein>
    <recommendedName>
        <fullName evidence="4">Rhoptry-associated protein 3</fullName>
    </recommendedName>
</protein>
<accession>A0A024VC00</accession>